<dbReference type="PANTHER" id="PTHR16305:SF35">
    <property type="entry name" value="TRANSCRIPTIONAL ACTIVATOR DOMAIN"/>
    <property type="match status" value="1"/>
</dbReference>
<evidence type="ECO:0000259" key="3">
    <source>
        <dbReference type="PROSITE" id="PS50043"/>
    </source>
</evidence>
<dbReference type="CDD" id="cd06170">
    <property type="entry name" value="LuxR_C_like"/>
    <property type="match status" value="1"/>
</dbReference>
<proteinExistence type="predicted"/>
<dbReference type="PROSITE" id="PS50043">
    <property type="entry name" value="HTH_LUXR_2"/>
    <property type="match status" value="1"/>
</dbReference>
<dbReference type="InterPro" id="IPR041664">
    <property type="entry name" value="AAA_16"/>
</dbReference>
<dbReference type="SUPFAM" id="SSF52540">
    <property type="entry name" value="P-loop containing nucleoside triphosphate hydrolases"/>
    <property type="match status" value="1"/>
</dbReference>
<sequence length="927" mass="98999">MLLDRGAELAVARGALRAATEGRSSLLLVAGPLGIGRSALLRELSERVDPKTVHVLRANAAAGERDFAFGVVRQLFDSVLTTASGPARERWFAGAGAARQVLDDGADTLDETILRDLRSLLAEVSATAPLLVLVDDLQWADAWSLRWLAHIGLRLEGLRMLLVCTLRDGDPGAGDPLVEEVAAASAHVLRPAPLSLAATGELVREHLGRPADKEFVRACHETSRGNPLFLLSGLSELFMTGCRPLARNAHLARSPRSARLRDRITSCLLMQPQPVRDAAAGLAIAAPDGQQDCRLVGRLAGLDDVGLATALRALHRLGLLAEADRWRFAHPAVREAVECSLSSAELQRRHEAAAAILYEYGRPAEEVAAHLMEVPTSKHSWSVPVLRSAADAASHRGAPELAARYLQRALLDAVEQDRTRARLLVELAAAEGSFDSSAAERHIAQALPLLPTARDRATAALRLSPCVTAHLNPARIDLFRRAAEDLGGPDAQEGAGLEEARRLEARLRYAGLCDDAQLKDAVARLRALEPTGLVRSRGGRELLAVLLYASALGADGEAAEVARQARGILEWEPATAPGHGSVVHLVLLTLVGADSIQAAEPWLNAARQSAGRDGGSLGAVPHAQRELFQLALGRLPQAREGAQRVVDLDGAVSEERHCLYAAVLAALTLSARDAQSGRRMTTEEPGQLLGPVPAALLSLLQISQQARAGDAAAALDTAMHCGRQLECAGWRNPVLFPWRPWAISLSHRLGDHHIARALAAEEYSRAREWGAPVAIGRALRLQALTEGAGASVDLLREAVETLRRSVNELELFKAVRDLGQTLGSGAEADRLLREAGELAKSCGVPWVPAVVARMASARTAAAVLTRAERRVAALAVSGLTNREIATELQVSARAVEKHLTNSYRKLGVSGRRQLAAVLHDTHAHASC</sequence>
<dbReference type="PANTHER" id="PTHR16305">
    <property type="entry name" value="TESTICULAR SOLUBLE ADENYLYL CYCLASE"/>
    <property type="match status" value="1"/>
</dbReference>
<keyword evidence="1" id="KW-0547">Nucleotide-binding</keyword>
<dbReference type="PRINTS" id="PR00038">
    <property type="entry name" value="HTHLUXR"/>
</dbReference>
<dbReference type="Gene3D" id="1.10.10.10">
    <property type="entry name" value="Winged helix-like DNA-binding domain superfamily/Winged helix DNA-binding domain"/>
    <property type="match status" value="1"/>
</dbReference>
<evidence type="ECO:0000256" key="2">
    <source>
        <dbReference type="ARBA" id="ARBA00022840"/>
    </source>
</evidence>
<evidence type="ECO:0000313" key="4">
    <source>
        <dbReference type="EMBL" id="MER6614458.1"/>
    </source>
</evidence>
<dbReference type="InterPro" id="IPR000792">
    <property type="entry name" value="Tscrpt_reg_LuxR_C"/>
</dbReference>
<dbReference type="RefSeq" id="WP_351976299.1">
    <property type="nucleotide sequence ID" value="NZ_JBEPBX010000010.1"/>
</dbReference>
<comment type="caution">
    <text evidence="4">The sequence shown here is derived from an EMBL/GenBank/DDBJ whole genome shotgun (WGS) entry which is preliminary data.</text>
</comment>
<dbReference type="Proteomes" id="UP001445472">
    <property type="component" value="Unassembled WGS sequence"/>
</dbReference>
<evidence type="ECO:0000313" key="5">
    <source>
        <dbReference type="Proteomes" id="UP001445472"/>
    </source>
</evidence>
<protein>
    <submittedName>
        <fullName evidence="4">AAA family ATPase</fullName>
    </submittedName>
</protein>
<name>A0ABV1UUJ4_9ACTN</name>
<dbReference type="EMBL" id="JBEPBX010000010">
    <property type="protein sequence ID" value="MER6614458.1"/>
    <property type="molecule type" value="Genomic_DNA"/>
</dbReference>
<keyword evidence="5" id="KW-1185">Reference proteome</keyword>
<dbReference type="SUPFAM" id="SSF46894">
    <property type="entry name" value="C-terminal effector domain of the bipartite response regulators"/>
    <property type="match status" value="1"/>
</dbReference>
<accession>A0ABV1UUJ4</accession>
<feature type="domain" description="HTH luxR-type" evidence="3">
    <location>
        <begin position="857"/>
        <end position="922"/>
    </location>
</feature>
<dbReference type="InterPro" id="IPR027417">
    <property type="entry name" value="P-loop_NTPase"/>
</dbReference>
<dbReference type="SMART" id="SM00421">
    <property type="entry name" value="HTH_LUXR"/>
    <property type="match status" value="1"/>
</dbReference>
<dbReference type="InterPro" id="IPR036388">
    <property type="entry name" value="WH-like_DNA-bd_sf"/>
</dbReference>
<dbReference type="Pfam" id="PF00196">
    <property type="entry name" value="GerE"/>
    <property type="match status" value="1"/>
</dbReference>
<organism evidence="4 5">
    <name type="scientific">Streptomyces xantholiticus</name>
    <dbReference type="NCBI Taxonomy" id="68285"/>
    <lineage>
        <taxon>Bacteria</taxon>
        <taxon>Bacillati</taxon>
        <taxon>Actinomycetota</taxon>
        <taxon>Actinomycetes</taxon>
        <taxon>Kitasatosporales</taxon>
        <taxon>Streptomycetaceae</taxon>
        <taxon>Streptomyces</taxon>
    </lineage>
</organism>
<dbReference type="Pfam" id="PF13191">
    <property type="entry name" value="AAA_16"/>
    <property type="match status" value="1"/>
</dbReference>
<dbReference type="InterPro" id="IPR016032">
    <property type="entry name" value="Sig_transdc_resp-reg_C-effctor"/>
</dbReference>
<keyword evidence="2" id="KW-0067">ATP-binding</keyword>
<reference evidence="4 5" key="1">
    <citation type="submission" date="2024-06" db="EMBL/GenBank/DDBJ databases">
        <title>The Natural Products Discovery Center: Release of the First 8490 Sequenced Strains for Exploring Actinobacteria Biosynthetic Diversity.</title>
        <authorList>
            <person name="Kalkreuter E."/>
            <person name="Kautsar S.A."/>
            <person name="Yang D."/>
            <person name="Bader C.D."/>
            <person name="Teijaro C.N."/>
            <person name="Fluegel L."/>
            <person name="Davis C.M."/>
            <person name="Simpson J.R."/>
            <person name="Lauterbach L."/>
            <person name="Steele A.D."/>
            <person name="Gui C."/>
            <person name="Meng S."/>
            <person name="Li G."/>
            <person name="Viehrig K."/>
            <person name="Ye F."/>
            <person name="Su P."/>
            <person name="Kiefer A.F."/>
            <person name="Nichols A."/>
            <person name="Cepeda A.J."/>
            <person name="Yan W."/>
            <person name="Fan B."/>
            <person name="Jiang Y."/>
            <person name="Adhikari A."/>
            <person name="Zheng C.-J."/>
            <person name="Schuster L."/>
            <person name="Cowan T.M."/>
            <person name="Smanski M.J."/>
            <person name="Chevrette M.G."/>
            <person name="De Carvalho L.P.S."/>
            <person name="Shen B."/>
        </authorList>
    </citation>
    <scope>NUCLEOTIDE SEQUENCE [LARGE SCALE GENOMIC DNA]</scope>
    <source>
        <strain evidence="4 5">NPDC000837</strain>
    </source>
</reference>
<gene>
    <name evidence="4" type="ORF">ABT276_14005</name>
</gene>
<evidence type="ECO:0000256" key="1">
    <source>
        <dbReference type="ARBA" id="ARBA00022741"/>
    </source>
</evidence>